<proteinExistence type="predicted"/>
<evidence type="ECO:0000313" key="1">
    <source>
        <dbReference type="EMBL" id="KAH7857303.1"/>
    </source>
</evidence>
<dbReference type="EMBL" id="CM037153">
    <property type="protein sequence ID" value="KAH7857303.1"/>
    <property type="molecule type" value="Genomic_DNA"/>
</dbReference>
<reference evidence="1 2" key="1">
    <citation type="journal article" date="2021" name="Hortic Res">
        <title>High-quality reference genome and annotation aids understanding of berry development for evergreen blueberry (Vaccinium darrowii).</title>
        <authorList>
            <person name="Yu J."/>
            <person name="Hulse-Kemp A.M."/>
            <person name="Babiker E."/>
            <person name="Staton M."/>
        </authorList>
    </citation>
    <scope>NUCLEOTIDE SEQUENCE [LARGE SCALE GENOMIC DNA]</scope>
    <source>
        <strain evidence="2">cv. NJ 8807/NJ 8810</strain>
        <tissue evidence="1">Young leaf</tissue>
    </source>
</reference>
<gene>
    <name evidence="1" type="ORF">Vadar_011080</name>
</gene>
<dbReference type="Proteomes" id="UP000828048">
    <property type="component" value="Chromosome 3"/>
</dbReference>
<protein>
    <submittedName>
        <fullName evidence="1">Uncharacterized protein</fullName>
    </submittedName>
</protein>
<sequence>MLRIGNNRAVLLSSEVGDTRSCLKRSFDNTVYMETPLEDKFITTESLVGAELDSLDVETNQEPYEERDGSLISRRLACNKEGYNLKSKRTGQSSIRKRQSHREGCMAMVLVKREKPGKWVVTKFVREHNHPLEVSSPKCRPNPYFDKDEKIRELSSQLHYANQQLEACQEQLRAVTACLEEHTQCLSTTVESVVSNVKKVESPNPKHEISSHW</sequence>
<keyword evidence="2" id="KW-1185">Reference proteome</keyword>
<comment type="caution">
    <text evidence="1">The sequence shown here is derived from an EMBL/GenBank/DDBJ whole genome shotgun (WGS) entry which is preliminary data.</text>
</comment>
<name>A0ACB7YVJ8_9ERIC</name>
<evidence type="ECO:0000313" key="2">
    <source>
        <dbReference type="Proteomes" id="UP000828048"/>
    </source>
</evidence>
<accession>A0ACB7YVJ8</accession>
<organism evidence="1 2">
    <name type="scientific">Vaccinium darrowii</name>
    <dbReference type="NCBI Taxonomy" id="229202"/>
    <lineage>
        <taxon>Eukaryota</taxon>
        <taxon>Viridiplantae</taxon>
        <taxon>Streptophyta</taxon>
        <taxon>Embryophyta</taxon>
        <taxon>Tracheophyta</taxon>
        <taxon>Spermatophyta</taxon>
        <taxon>Magnoliopsida</taxon>
        <taxon>eudicotyledons</taxon>
        <taxon>Gunneridae</taxon>
        <taxon>Pentapetalae</taxon>
        <taxon>asterids</taxon>
        <taxon>Ericales</taxon>
        <taxon>Ericaceae</taxon>
        <taxon>Vaccinioideae</taxon>
        <taxon>Vaccinieae</taxon>
        <taxon>Vaccinium</taxon>
    </lineage>
</organism>